<dbReference type="InterPro" id="IPR012340">
    <property type="entry name" value="NA-bd_OB-fold"/>
</dbReference>
<evidence type="ECO:0000256" key="6">
    <source>
        <dbReference type="ARBA" id="ARBA00022722"/>
    </source>
</evidence>
<evidence type="ECO:0000256" key="10">
    <source>
        <dbReference type="ARBA" id="ARBA00022801"/>
    </source>
</evidence>
<dbReference type="Gene3D" id="2.40.50.140">
    <property type="entry name" value="Nucleic acid-binding proteins"/>
    <property type="match status" value="1"/>
</dbReference>
<keyword evidence="8" id="KW-0547">Nucleotide-binding</keyword>
<comment type="cofactor">
    <cofactor evidence="1">
        <name>Mn(2+)</name>
        <dbReference type="ChEBI" id="CHEBI:29035"/>
    </cofactor>
</comment>
<evidence type="ECO:0000256" key="4">
    <source>
        <dbReference type="ARBA" id="ARBA00022679"/>
    </source>
</evidence>
<evidence type="ECO:0000256" key="19">
    <source>
        <dbReference type="ARBA" id="ARBA00029943"/>
    </source>
</evidence>
<dbReference type="NCBIfam" id="TIGR02776">
    <property type="entry name" value="NHEJ_ligase_prk"/>
    <property type="match status" value="1"/>
</dbReference>
<dbReference type="SUPFAM" id="SSF50249">
    <property type="entry name" value="Nucleic acid-binding proteins"/>
    <property type="match status" value="1"/>
</dbReference>
<dbReference type="OrthoDB" id="9802472at2"/>
<evidence type="ECO:0000256" key="9">
    <source>
        <dbReference type="ARBA" id="ARBA00022763"/>
    </source>
</evidence>
<dbReference type="InterPro" id="IPR012310">
    <property type="entry name" value="DNA_ligase_ATP-dep_cent"/>
</dbReference>
<sequence>MAGLAKYRAMRDFSATPEPQGGAGSKLALRYGIQMHDATRLHWDLRLEWDGVLLSWAVTRGPSTDPADKRLAVRTEDHPMDYLTFEGVIPKGYGAGTVMLWDIGWWQPFHDVGQGLEKGHLHFALHGRRATGNWSLIRMKGRDEPRENWLMIKEEDAAADQGGTPFSERYPVSAVTGRSLAQIAKNAPPHDPGPARKGPLPRFRAVQLAETVAAPPKGVDWLHEVKLDGYRAQIALGKGGIRIRTRNGHDWTDRFAELVQPLAELPCDSALIDGEIVAGAGLSGFSALQAAIKAGGPFRFYAFDLLHLDGKDLSDAPLLKRRAALEGVMADTVPLGILGLSPAITGDAAETLGTICDAGGEGMISKLRDAPYRGGRGPAWVKTKCIRRAEFVIVGWQPSASKGRAFASLLMATFEGGRLVYRGKVGTGFDGDTMDELAAAMKPLARDRAPLDAPKAETRGARWVQPRLVAEISHAELTSAGHLRHASFVALREDKSPKEVALDPTPTEQLEKPDPSRIDVAGVGISHPRRVIFPAVKVTKLDLARYYHDMADRILPHLADRPLSLVRLPEGIEGERFFQKHAGKGFPDAIRRIRVPDPDGGDDELLTVTDARGLVAAVQMGTVEFHPWGAKRDKPDRPERLVFDLDPDEGLGFAAVRDAAFELRNKLQALGLAAWPMLSGGKGVHVILPLRRTASWETARLFAQLFATLMAETVPDRYVATMSKRRRKDRIFIDWLRNDRGSTAIAPFSVRARPNASVAVPLSWDELKKQKRADAFGMDAARERGWDDLRLPAPNALNQTLLKRLAALVERDKD</sequence>
<evidence type="ECO:0000256" key="16">
    <source>
        <dbReference type="ARBA" id="ARBA00023204"/>
    </source>
</evidence>
<proteinExistence type="predicted"/>
<dbReference type="InterPro" id="IPR033651">
    <property type="entry name" value="PaeLigD_Pol-like"/>
</dbReference>
<dbReference type="CDD" id="cd07906">
    <property type="entry name" value="Adenylation_DNA_ligase_LigD_LigC"/>
    <property type="match status" value="1"/>
</dbReference>
<keyword evidence="3 23" id="KW-0436">Ligase</keyword>
<protein>
    <recommendedName>
        <fullName evidence="2">DNA ligase (ATP)</fullName>
        <ecNumber evidence="2">6.5.1.1</ecNumber>
    </recommendedName>
    <alternativeName>
        <fullName evidence="19">NHEJ DNA polymerase</fullName>
    </alternativeName>
</protein>
<keyword evidence="5" id="KW-0548">Nucleotidyltransferase</keyword>
<evidence type="ECO:0000313" key="23">
    <source>
        <dbReference type="EMBL" id="SMO84077.1"/>
    </source>
</evidence>
<comment type="catalytic activity">
    <reaction evidence="20">
        <text>ATP + (deoxyribonucleotide)n-3'-hydroxyl + 5'-phospho-(deoxyribonucleotide)m = (deoxyribonucleotide)n+m + AMP + diphosphate.</text>
        <dbReference type="EC" id="6.5.1.1"/>
    </reaction>
</comment>
<evidence type="ECO:0000256" key="21">
    <source>
        <dbReference type="SAM" id="MobiDB-lite"/>
    </source>
</evidence>
<dbReference type="AlphaFoldDB" id="A0A521EJH2"/>
<dbReference type="SUPFAM" id="SSF56091">
    <property type="entry name" value="DNA ligase/mRNA capping enzyme, catalytic domain"/>
    <property type="match status" value="1"/>
</dbReference>
<keyword evidence="7" id="KW-0479">Metal-binding</keyword>
<dbReference type="Gene3D" id="3.30.470.30">
    <property type="entry name" value="DNA ligase/mRNA capping enzyme"/>
    <property type="match status" value="1"/>
</dbReference>
<keyword evidence="4" id="KW-0808">Transferase</keyword>
<dbReference type="CDD" id="cd04862">
    <property type="entry name" value="PaeLigD_Pol_like"/>
    <property type="match status" value="1"/>
</dbReference>
<dbReference type="InterPro" id="IPR052171">
    <property type="entry name" value="NHEJ_LigD"/>
</dbReference>
<dbReference type="Pfam" id="PF04679">
    <property type="entry name" value="DNA_ligase_A_C"/>
    <property type="match status" value="1"/>
</dbReference>
<dbReference type="GO" id="GO:0046872">
    <property type="term" value="F:metal ion binding"/>
    <property type="evidence" value="ECO:0007669"/>
    <property type="project" value="UniProtKB-KW"/>
</dbReference>
<dbReference type="Pfam" id="PF01068">
    <property type="entry name" value="DNA_ligase_A_M"/>
    <property type="match status" value="1"/>
</dbReference>
<keyword evidence="6" id="KW-0540">Nuclease</keyword>
<dbReference type="RefSeq" id="WP_142663854.1">
    <property type="nucleotide sequence ID" value="NZ_FXTK01000013.1"/>
</dbReference>
<evidence type="ECO:0000256" key="15">
    <source>
        <dbReference type="ARBA" id="ARBA00023172"/>
    </source>
</evidence>
<dbReference type="PANTHER" id="PTHR42705">
    <property type="entry name" value="BIFUNCTIONAL NON-HOMOLOGOUS END JOINING PROTEIN LIGD"/>
    <property type="match status" value="1"/>
</dbReference>
<dbReference type="GO" id="GO:0004527">
    <property type="term" value="F:exonuclease activity"/>
    <property type="evidence" value="ECO:0007669"/>
    <property type="project" value="UniProtKB-KW"/>
</dbReference>
<evidence type="ECO:0000256" key="3">
    <source>
        <dbReference type="ARBA" id="ARBA00022598"/>
    </source>
</evidence>
<keyword evidence="10" id="KW-0378">Hydrolase</keyword>
<evidence type="ECO:0000313" key="24">
    <source>
        <dbReference type="Proteomes" id="UP000319014"/>
    </source>
</evidence>
<dbReference type="GO" id="GO:0006281">
    <property type="term" value="P:DNA repair"/>
    <property type="evidence" value="ECO:0007669"/>
    <property type="project" value="UniProtKB-KW"/>
</dbReference>
<keyword evidence="13" id="KW-0239">DNA-directed DNA polymerase</keyword>
<dbReference type="GO" id="GO:0003887">
    <property type="term" value="F:DNA-directed DNA polymerase activity"/>
    <property type="evidence" value="ECO:0007669"/>
    <property type="project" value="UniProtKB-KW"/>
</dbReference>
<dbReference type="InterPro" id="IPR012309">
    <property type="entry name" value="DNA_ligase_ATP-dep_C"/>
</dbReference>
<feature type="region of interest" description="Disordered" evidence="21">
    <location>
        <begin position="497"/>
        <end position="516"/>
    </location>
</feature>
<evidence type="ECO:0000256" key="18">
    <source>
        <dbReference type="ARBA" id="ARBA00023268"/>
    </source>
</evidence>
<keyword evidence="18" id="KW-0511">Multifunctional enzyme</keyword>
<dbReference type="CDD" id="cd07971">
    <property type="entry name" value="OBF_DNA_ligase_LigD"/>
    <property type="match status" value="1"/>
</dbReference>
<evidence type="ECO:0000259" key="22">
    <source>
        <dbReference type="PROSITE" id="PS50160"/>
    </source>
</evidence>
<dbReference type="Pfam" id="PF13298">
    <property type="entry name" value="LigD_N"/>
    <property type="match status" value="1"/>
</dbReference>
<evidence type="ECO:0000256" key="11">
    <source>
        <dbReference type="ARBA" id="ARBA00022839"/>
    </source>
</evidence>
<dbReference type="InterPro" id="IPR014143">
    <property type="entry name" value="NHEJ_ligase_prk"/>
</dbReference>
<keyword evidence="16" id="KW-0234">DNA repair</keyword>
<keyword evidence="15" id="KW-0233">DNA recombination</keyword>
<dbReference type="EMBL" id="FXTK01000013">
    <property type="protein sequence ID" value="SMO84077.1"/>
    <property type="molecule type" value="Genomic_DNA"/>
</dbReference>
<evidence type="ECO:0000256" key="7">
    <source>
        <dbReference type="ARBA" id="ARBA00022723"/>
    </source>
</evidence>
<dbReference type="NCBIfam" id="TIGR02777">
    <property type="entry name" value="LigD_PE_dom"/>
    <property type="match status" value="1"/>
</dbReference>
<dbReference type="PANTHER" id="PTHR42705:SF2">
    <property type="entry name" value="BIFUNCTIONAL NON-HOMOLOGOUS END JOINING PROTEIN LIGD"/>
    <property type="match status" value="1"/>
</dbReference>
<evidence type="ECO:0000256" key="13">
    <source>
        <dbReference type="ARBA" id="ARBA00022932"/>
    </source>
</evidence>
<evidence type="ECO:0000256" key="5">
    <source>
        <dbReference type="ARBA" id="ARBA00022695"/>
    </source>
</evidence>
<dbReference type="GO" id="GO:0003910">
    <property type="term" value="F:DNA ligase (ATP) activity"/>
    <property type="evidence" value="ECO:0007669"/>
    <property type="project" value="UniProtKB-EC"/>
</dbReference>
<dbReference type="GO" id="GO:0005524">
    <property type="term" value="F:ATP binding"/>
    <property type="evidence" value="ECO:0007669"/>
    <property type="project" value="UniProtKB-KW"/>
</dbReference>
<keyword evidence="12" id="KW-0067">ATP-binding</keyword>
<dbReference type="Gene3D" id="3.30.1490.70">
    <property type="match status" value="1"/>
</dbReference>
<name>A0A521EJH2_9RHOB</name>
<accession>A0A521EJH2</accession>
<organism evidence="23 24">
    <name type="scientific">Paracoccus laeviglucosivorans</name>
    <dbReference type="NCBI Taxonomy" id="1197861"/>
    <lineage>
        <taxon>Bacteria</taxon>
        <taxon>Pseudomonadati</taxon>
        <taxon>Pseudomonadota</taxon>
        <taxon>Alphaproteobacteria</taxon>
        <taxon>Rhodobacterales</taxon>
        <taxon>Paracoccaceae</taxon>
        <taxon>Paracoccus</taxon>
    </lineage>
</organism>
<evidence type="ECO:0000256" key="20">
    <source>
        <dbReference type="ARBA" id="ARBA00034003"/>
    </source>
</evidence>
<keyword evidence="14" id="KW-0238">DNA-binding</keyword>
<dbReference type="InterPro" id="IPR014144">
    <property type="entry name" value="LigD_PE_domain"/>
</dbReference>
<dbReference type="Gene3D" id="3.90.920.10">
    <property type="entry name" value="DNA primase, PRIM domain"/>
    <property type="match status" value="1"/>
</dbReference>
<dbReference type="EC" id="6.5.1.1" evidence="2"/>
<dbReference type="NCBIfam" id="TIGR02778">
    <property type="entry name" value="ligD_pol"/>
    <property type="match status" value="1"/>
</dbReference>
<dbReference type="InterPro" id="IPR014145">
    <property type="entry name" value="LigD_pol_dom"/>
</dbReference>
<dbReference type="Proteomes" id="UP000319014">
    <property type="component" value="Unassembled WGS sequence"/>
</dbReference>
<evidence type="ECO:0000256" key="1">
    <source>
        <dbReference type="ARBA" id="ARBA00001936"/>
    </source>
</evidence>
<dbReference type="GO" id="GO:0003677">
    <property type="term" value="F:DNA binding"/>
    <property type="evidence" value="ECO:0007669"/>
    <property type="project" value="UniProtKB-KW"/>
</dbReference>
<keyword evidence="17" id="KW-0464">Manganese</keyword>
<reference evidence="23 24" key="1">
    <citation type="submission" date="2017-05" db="EMBL/GenBank/DDBJ databases">
        <authorList>
            <person name="Varghese N."/>
            <person name="Submissions S."/>
        </authorList>
    </citation>
    <scope>NUCLEOTIDE SEQUENCE [LARGE SCALE GENOMIC DNA]</scope>
    <source>
        <strain evidence="23 24">DSM 100094</strain>
    </source>
</reference>
<evidence type="ECO:0000256" key="8">
    <source>
        <dbReference type="ARBA" id="ARBA00022741"/>
    </source>
</evidence>
<gene>
    <name evidence="23" type="ORF">SAMN06265221_113102</name>
</gene>
<evidence type="ECO:0000256" key="17">
    <source>
        <dbReference type="ARBA" id="ARBA00023211"/>
    </source>
</evidence>
<evidence type="ECO:0000256" key="14">
    <source>
        <dbReference type="ARBA" id="ARBA00023125"/>
    </source>
</evidence>
<dbReference type="PROSITE" id="PS50160">
    <property type="entry name" value="DNA_LIGASE_A3"/>
    <property type="match status" value="1"/>
</dbReference>
<keyword evidence="11" id="KW-0269">Exonuclease</keyword>
<dbReference type="GO" id="GO:0006310">
    <property type="term" value="P:DNA recombination"/>
    <property type="evidence" value="ECO:0007669"/>
    <property type="project" value="UniProtKB-KW"/>
</dbReference>
<dbReference type="InterPro" id="IPR014146">
    <property type="entry name" value="LigD_ligase_dom"/>
</dbReference>
<evidence type="ECO:0000256" key="12">
    <source>
        <dbReference type="ARBA" id="ARBA00022840"/>
    </source>
</evidence>
<dbReference type="NCBIfam" id="TIGR02779">
    <property type="entry name" value="NHEJ_ligase_lig"/>
    <property type="match status" value="1"/>
</dbReference>
<keyword evidence="9" id="KW-0227">DNA damage</keyword>
<dbReference type="Pfam" id="PF21686">
    <property type="entry name" value="LigD_Prim-Pol"/>
    <property type="match status" value="1"/>
</dbReference>
<feature type="domain" description="ATP-dependent DNA ligase family profile" evidence="22">
    <location>
        <begin position="300"/>
        <end position="384"/>
    </location>
</feature>
<evidence type="ECO:0000256" key="2">
    <source>
        <dbReference type="ARBA" id="ARBA00012727"/>
    </source>
</evidence>
<keyword evidence="24" id="KW-1185">Reference proteome</keyword>